<dbReference type="GO" id="GO:0009097">
    <property type="term" value="P:isoleucine biosynthetic process"/>
    <property type="evidence" value="ECO:0007669"/>
    <property type="project" value="TreeGrafter"/>
</dbReference>
<dbReference type="GO" id="GO:0030976">
    <property type="term" value="F:thiamine pyrophosphate binding"/>
    <property type="evidence" value="ECO:0007669"/>
    <property type="project" value="InterPro"/>
</dbReference>
<evidence type="ECO:0000313" key="9">
    <source>
        <dbReference type="Proteomes" id="UP000503336"/>
    </source>
</evidence>
<dbReference type="GO" id="GO:0003984">
    <property type="term" value="F:acetolactate synthase activity"/>
    <property type="evidence" value="ECO:0007669"/>
    <property type="project" value="TreeGrafter"/>
</dbReference>
<dbReference type="NCBIfam" id="NF006122">
    <property type="entry name" value="PRK08266.1"/>
    <property type="match status" value="1"/>
</dbReference>
<organism evidence="8 9">
    <name type="scientific">Pikeienuella piscinae</name>
    <dbReference type="NCBI Taxonomy" id="2748098"/>
    <lineage>
        <taxon>Bacteria</taxon>
        <taxon>Pseudomonadati</taxon>
        <taxon>Pseudomonadota</taxon>
        <taxon>Alphaproteobacteria</taxon>
        <taxon>Rhodobacterales</taxon>
        <taxon>Paracoccaceae</taxon>
        <taxon>Pikeienuella</taxon>
    </lineage>
</organism>
<dbReference type="InterPro" id="IPR000399">
    <property type="entry name" value="TPP-bd_CS"/>
</dbReference>
<evidence type="ECO:0000256" key="1">
    <source>
        <dbReference type="ARBA" id="ARBA00007812"/>
    </source>
</evidence>
<evidence type="ECO:0000259" key="7">
    <source>
        <dbReference type="Pfam" id="PF02776"/>
    </source>
</evidence>
<feature type="domain" description="Thiamine pyrophosphate enzyme N-terminal TPP-binding" evidence="7">
    <location>
        <begin position="4"/>
        <end position="124"/>
    </location>
</feature>
<dbReference type="Gene3D" id="3.40.50.1220">
    <property type="entry name" value="TPP-binding domain"/>
    <property type="match status" value="1"/>
</dbReference>
<dbReference type="Pfam" id="PF02776">
    <property type="entry name" value="TPP_enzyme_N"/>
    <property type="match status" value="1"/>
</dbReference>
<dbReference type="PANTHER" id="PTHR18968">
    <property type="entry name" value="THIAMINE PYROPHOSPHATE ENZYMES"/>
    <property type="match status" value="1"/>
</dbReference>
<reference evidence="8 9" key="1">
    <citation type="submission" date="2020-02" db="EMBL/GenBank/DDBJ databases">
        <title>complete genome sequence of Rhodobacteraceae bacterium.</title>
        <authorList>
            <person name="Park J."/>
            <person name="Kim Y.-S."/>
            <person name="Kim K.-H."/>
        </authorList>
    </citation>
    <scope>NUCLEOTIDE SEQUENCE [LARGE SCALE GENOMIC DNA]</scope>
    <source>
        <strain evidence="8 9">RR4-56</strain>
    </source>
</reference>
<dbReference type="AlphaFoldDB" id="A0A7L5BW87"/>
<accession>A0A7L5BW87</accession>
<dbReference type="Pfam" id="PF00205">
    <property type="entry name" value="TPP_enzyme_M"/>
    <property type="match status" value="1"/>
</dbReference>
<evidence type="ECO:0000256" key="4">
    <source>
        <dbReference type="RuleBase" id="RU362132"/>
    </source>
</evidence>
<dbReference type="InterPro" id="IPR011766">
    <property type="entry name" value="TPP_enzyme_TPP-bd"/>
</dbReference>
<dbReference type="RefSeq" id="WP_165097972.1">
    <property type="nucleotide sequence ID" value="NZ_CP049056.1"/>
</dbReference>
<dbReference type="InterPro" id="IPR045229">
    <property type="entry name" value="TPP_enz"/>
</dbReference>
<dbReference type="Pfam" id="PF02775">
    <property type="entry name" value="TPP_enzyme_C"/>
    <property type="match status" value="1"/>
</dbReference>
<dbReference type="GO" id="GO:0000287">
    <property type="term" value="F:magnesium ion binding"/>
    <property type="evidence" value="ECO:0007669"/>
    <property type="project" value="InterPro"/>
</dbReference>
<dbReference type="SUPFAM" id="SSF52518">
    <property type="entry name" value="Thiamin diphosphate-binding fold (THDP-binding)"/>
    <property type="match status" value="2"/>
</dbReference>
<dbReference type="InterPro" id="IPR029035">
    <property type="entry name" value="DHS-like_NAD/FAD-binding_dom"/>
</dbReference>
<dbReference type="InterPro" id="IPR012000">
    <property type="entry name" value="Thiamin_PyroP_enz_cen_dom"/>
</dbReference>
<dbReference type="GO" id="GO:0009099">
    <property type="term" value="P:L-valine biosynthetic process"/>
    <property type="evidence" value="ECO:0007669"/>
    <property type="project" value="TreeGrafter"/>
</dbReference>
<keyword evidence="3 4" id="KW-0786">Thiamine pyrophosphate</keyword>
<dbReference type="GO" id="GO:0050660">
    <property type="term" value="F:flavin adenine dinucleotide binding"/>
    <property type="evidence" value="ECO:0007669"/>
    <property type="project" value="TreeGrafter"/>
</dbReference>
<dbReference type="CDD" id="cd07035">
    <property type="entry name" value="TPP_PYR_POX_like"/>
    <property type="match status" value="1"/>
</dbReference>
<dbReference type="EMBL" id="CP049056">
    <property type="protein sequence ID" value="QIE55701.1"/>
    <property type="molecule type" value="Genomic_DNA"/>
</dbReference>
<proteinExistence type="inferred from homology"/>
<dbReference type="PANTHER" id="PTHR18968:SF167">
    <property type="entry name" value="ACETOLACTATE SYNTHASE LARGE SUBUNIT ILVB2-RELATED"/>
    <property type="match status" value="1"/>
</dbReference>
<evidence type="ECO:0000259" key="6">
    <source>
        <dbReference type="Pfam" id="PF02775"/>
    </source>
</evidence>
<evidence type="ECO:0000256" key="3">
    <source>
        <dbReference type="ARBA" id="ARBA00023052"/>
    </source>
</evidence>
<dbReference type="SUPFAM" id="SSF52467">
    <property type="entry name" value="DHS-like NAD/FAD-binding domain"/>
    <property type="match status" value="1"/>
</dbReference>
<dbReference type="Proteomes" id="UP000503336">
    <property type="component" value="Chromosome"/>
</dbReference>
<dbReference type="PROSITE" id="PS00187">
    <property type="entry name" value="TPP_ENZYMES"/>
    <property type="match status" value="1"/>
</dbReference>
<comment type="similarity">
    <text evidence="1 4">Belongs to the TPP enzyme family.</text>
</comment>
<dbReference type="GO" id="GO:0005948">
    <property type="term" value="C:acetolactate synthase complex"/>
    <property type="evidence" value="ECO:0007669"/>
    <property type="project" value="TreeGrafter"/>
</dbReference>
<dbReference type="InterPro" id="IPR012001">
    <property type="entry name" value="Thiamin_PyroP_enz_TPP-bd_dom"/>
</dbReference>
<keyword evidence="9" id="KW-1185">Reference proteome</keyword>
<name>A0A7L5BW87_9RHOB</name>
<keyword evidence="2" id="KW-0808">Transferase</keyword>
<feature type="domain" description="Thiamine pyrophosphate enzyme central" evidence="5">
    <location>
        <begin position="195"/>
        <end position="320"/>
    </location>
</feature>
<feature type="domain" description="Thiamine pyrophosphate enzyme TPP-binding" evidence="6">
    <location>
        <begin position="384"/>
        <end position="522"/>
    </location>
</feature>
<evidence type="ECO:0000313" key="8">
    <source>
        <dbReference type="EMBL" id="QIE55701.1"/>
    </source>
</evidence>
<gene>
    <name evidence="8" type="ORF">G5B40_09725</name>
</gene>
<dbReference type="CDD" id="cd00568">
    <property type="entry name" value="TPP_enzymes"/>
    <property type="match status" value="1"/>
</dbReference>
<evidence type="ECO:0000259" key="5">
    <source>
        <dbReference type="Pfam" id="PF00205"/>
    </source>
</evidence>
<dbReference type="Gene3D" id="3.40.50.970">
    <property type="match status" value="2"/>
</dbReference>
<protein>
    <submittedName>
        <fullName evidence="8">Uncharacterized protein</fullName>
    </submittedName>
</protein>
<sequence>MPQMTGGEAIVATLQRHGVDTVFGLPGAQTYGIFDALHGASNAIRTIGARHEQGCGYMAFGYARSTGRPGVFSVVPGPGVLNASAAMLTAFGCNAPVLCLTGQVPSSFFGAGRGHLHEMRDQLATLRQLVKWADRIEHPAAAPGLVAEAFRQMLSGRQGPAALEMFWDQITTTAEVDLVDPIAPAAPPPVDETRVAEAAKLIRAAKAPMILIGGGAIDAGAEVLELANMLEAPVIALRNGRGAISEADELSLTIASGHPLWRETDLLIGIGSRLEIAGWRWDAPPSGLKRIRIDIDPAEARRAPSDVDILADAAPATRALIRAAAKAGAGSSGRREKILETKAATERKTAGVRPQVDYLKVIREVLPDDGYFVDDLSQVSFASWFGFPVYRPRTYISSGYQGTLGSGFGTALGVKAAHPDKPVISVCGDGGFMFAVQELATAVQYGLAVTVIVFNNSSYGNVRRDQQTAFDGHVIGADLTNPDFVRLAESFGVGACRVENPDALRPALEAALAADAPRLIEVALEPGSEASPWPFIRY</sequence>
<dbReference type="InterPro" id="IPR029061">
    <property type="entry name" value="THDP-binding"/>
</dbReference>
<dbReference type="KEGG" id="hdh:G5B40_09725"/>
<evidence type="ECO:0000256" key="2">
    <source>
        <dbReference type="ARBA" id="ARBA00022679"/>
    </source>
</evidence>